<keyword evidence="5" id="KW-0479">Metal-binding</keyword>
<keyword evidence="3" id="KW-0515">Mutator protein</keyword>
<dbReference type="EC" id="3.6.1.55" evidence="11"/>
<dbReference type="PANTHER" id="PTHR47707:SF1">
    <property type="entry name" value="NUDIX HYDROLASE FAMILY PROTEIN"/>
    <property type="match status" value="1"/>
</dbReference>
<sequence>MRQTPTEKLINVVGAVIVRDGQVLCAQRGSEGELSGRWEFPGGKIEPSESARAALRREIREELDCEVQVGEKIISTTHEYDFGLVTLTTYYCSLITGIPKLTEHAELRWLPRSRLTGLHWAPADLPTVKLIMNRSS</sequence>
<keyword evidence="8" id="KW-0460">Magnesium</keyword>
<dbReference type="PRINTS" id="PR00502">
    <property type="entry name" value="NUDIXFAMILY"/>
</dbReference>
<evidence type="ECO:0000256" key="8">
    <source>
        <dbReference type="ARBA" id="ARBA00022842"/>
    </source>
</evidence>
<protein>
    <recommendedName>
        <fullName evidence="11">8-oxo-dGTP diphosphatase</fullName>
        <ecNumber evidence="11">3.6.1.55</ecNumber>
    </recommendedName>
</protein>
<organism evidence="13 14">
    <name type="scientific">Microlunatus elymi</name>
    <dbReference type="NCBI Taxonomy" id="2596828"/>
    <lineage>
        <taxon>Bacteria</taxon>
        <taxon>Bacillati</taxon>
        <taxon>Actinomycetota</taxon>
        <taxon>Actinomycetes</taxon>
        <taxon>Propionibacteriales</taxon>
        <taxon>Propionibacteriaceae</taxon>
        <taxon>Microlunatus</taxon>
    </lineage>
</organism>
<evidence type="ECO:0000313" key="14">
    <source>
        <dbReference type="Proteomes" id="UP000319263"/>
    </source>
</evidence>
<evidence type="ECO:0000256" key="9">
    <source>
        <dbReference type="ARBA" id="ARBA00023204"/>
    </source>
</evidence>
<keyword evidence="14" id="KW-1185">Reference proteome</keyword>
<dbReference type="GO" id="GO:0035539">
    <property type="term" value="F:8-oxo-7,8-dihydrodeoxyguanosine triphosphate pyrophosphatase activity"/>
    <property type="evidence" value="ECO:0007669"/>
    <property type="project" value="UniProtKB-EC"/>
</dbReference>
<keyword evidence="6" id="KW-0227">DNA damage</keyword>
<dbReference type="GO" id="GO:0044716">
    <property type="term" value="F:8-oxo-GDP phosphatase activity"/>
    <property type="evidence" value="ECO:0007669"/>
    <property type="project" value="TreeGrafter"/>
</dbReference>
<evidence type="ECO:0000256" key="4">
    <source>
        <dbReference type="ARBA" id="ARBA00022705"/>
    </source>
</evidence>
<dbReference type="Proteomes" id="UP000319263">
    <property type="component" value="Chromosome"/>
</dbReference>
<proteinExistence type="inferred from homology"/>
<keyword evidence="4" id="KW-0235">DNA replication</keyword>
<name>A0A516PUQ5_9ACTN</name>
<dbReference type="RefSeq" id="WP_143984874.1">
    <property type="nucleotide sequence ID" value="NZ_CP041692.1"/>
</dbReference>
<dbReference type="GO" id="GO:0006281">
    <property type="term" value="P:DNA repair"/>
    <property type="evidence" value="ECO:0007669"/>
    <property type="project" value="UniProtKB-KW"/>
</dbReference>
<keyword evidence="7 13" id="KW-0378">Hydrolase</keyword>
<dbReference type="PANTHER" id="PTHR47707">
    <property type="entry name" value="8-OXO-DGTP DIPHOSPHATASE"/>
    <property type="match status" value="1"/>
</dbReference>
<gene>
    <name evidence="13" type="ORF">FOE78_02225</name>
</gene>
<reference evidence="13 14" key="1">
    <citation type="submission" date="2019-07" db="EMBL/GenBank/DDBJ databases">
        <title>Microlunatus dokdonensis sp. nov. isolated from the rhizospheric soil of the wild plant Elymus tsukushiensis.</title>
        <authorList>
            <person name="Ghim S.-Y."/>
            <person name="Hwang Y.-J."/>
            <person name="Son J.-S."/>
            <person name="Shin J.-H."/>
        </authorList>
    </citation>
    <scope>NUCLEOTIDE SEQUENCE [LARGE SCALE GENOMIC DNA]</scope>
    <source>
        <strain evidence="13 14">KUDC0627</strain>
    </source>
</reference>
<evidence type="ECO:0000256" key="5">
    <source>
        <dbReference type="ARBA" id="ARBA00022723"/>
    </source>
</evidence>
<evidence type="ECO:0000256" key="6">
    <source>
        <dbReference type="ARBA" id="ARBA00022763"/>
    </source>
</evidence>
<dbReference type="CDD" id="cd03425">
    <property type="entry name" value="NUDIX_MutT_NudA_like"/>
    <property type="match status" value="1"/>
</dbReference>
<dbReference type="InterPro" id="IPR000086">
    <property type="entry name" value="NUDIX_hydrolase_dom"/>
</dbReference>
<dbReference type="InterPro" id="IPR047127">
    <property type="entry name" value="MutT-like"/>
</dbReference>
<evidence type="ECO:0000256" key="7">
    <source>
        <dbReference type="ARBA" id="ARBA00022801"/>
    </source>
</evidence>
<dbReference type="GO" id="GO:0046872">
    <property type="term" value="F:metal ion binding"/>
    <property type="evidence" value="ECO:0007669"/>
    <property type="project" value="UniProtKB-KW"/>
</dbReference>
<comment type="similarity">
    <text evidence="2">Belongs to the Nudix hydrolase family.</text>
</comment>
<dbReference type="KEGG" id="mik:FOE78_02225"/>
<comment type="catalytic activity">
    <reaction evidence="10">
        <text>8-oxo-dGTP + H2O = 8-oxo-dGMP + diphosphate + H(+)</text>
        <dbReference type="Rhea" id="RHEA:31575"/>
        <dbReference type="ChEBI" id="CHEBI:15377"/>
        <dbReference type="ChEBI" id="CHEBI:15378"/>
        <dbReference type="ChEBI" id="CHEBI:33019"/>
        <dbReference type="ChEBI" id="CHEBI:63224"/>
        <dbReference type="ChEBI" id="CHEBI:77896"/>
        <dbReference type="EC" id="3.6.1.55"/>
    </reaction>
</comment>
<evidence type="ECO:0000256" key="1">
    <source>
        <dbReference type="ARBA" id="ARBA00001946"/>
    </source>
</evidence>
<dbReference type="EMBL" id="CP041692">
    <property type="protein sequence ID" value="QDP94889.1"/>
    <property type="molecule type" value="Genomic_DNA"/>
</dbReference>
<dbReference type="Pfam" id="PF14815">
    <property type="entry name" value="NUDIX_4"/>
    <property type="match status" value="1"/>
</dbReference>
<dbReference type="AlphaFoldDB" id="A0A516PUQ5"/>
<dbReference type="GO" id="GO:0006260">
    <property type="term" value="P:DNA replication"/>
    <property type="evidence" value="ECO:0007669"/>
    <property type="project" value="UniProtKB-KW"/>
</dbReference>
<dbReference type="GO" id="GO:0044715">
    <property type="term" value="F:8-oxo-dGDP phosphatase activity"/>
    <property type="evidence" value="ECO:0007669"/>
    <property type="project" value="TreeGrafter"/>
</dbReference>
<dbReference type="InterPro" id="IPR020476">
    <property type="entry name" value="Nudix_hydrolase"/>
</dbReference>
<evidence type="ECO:0000256" key="11">
    <source>
        <dbReference type="ARBA" id="ARBA00038905"/>
    </source>
</evidence>
<dbReference type="OrthoDB" id="9804442at2"/>
<accession>A0A516PUQ5</accession>
<dbReference type="Gene3D" id="3.90.79.10">
    <property type="entry name" value="Nucleoside Triphosphate Pyrophosphohydrolase"/>
    <property type="match status" value="1"/>
</dbReference>
<evidence type="ECO:0000313" key="13">
    <source>
        <dbReference type="EMBL" id="QDP94889.1"/>
    </source>
</evidence>
<feature type="domain" description="Nudix hydrolase" evidence="12">
    <location>
        <begin position="8"/>
        <end position="132"/>
    </location>
</feature>
<evidence type="ECO:0000256" key="2">
    <source>
        <dbReference type="ARBA" id="ARBA00005582"/>
    </source>
</evidence>
<evidence type="ECO:0000256" key="10">
    <source>
        <dbReference type="ARBA" id="ARBA00035861"/>
    </source>
</evidence>
<dbReference type="PROSITE" id="PS51462">
    <property type="entry name" value="NUDIX"/>
    <property type="match status" value="1"/>
</dbReference>
<comment type="cofactor">
    <cofactor evidence="1">
        <name>Mg(2+)</name>
        <dbReference type="ChEBI" id="CHEBI:18420"/>
    </cofactor>
</comment>
<dbReference type="SUPFAM" id="SSF55811">
    <property type="entry name" value="Nudix"/>
    <property type="match status" value="1"/>
</dbReference>
<evidence type="ECO:0000256" key="3">
    <source>
        <dbReference type="ARBA" id="ARBA00022457"/>
    </source>
</evidence>
<dbReference type="InterPro" id="IPR029119">
    <property type="entry name" value="MutY_C"/>
</dbReference>
<dbReference type="GO" id="GO:0008413">
    <property type="term" value="F:8-oxo-7,8-dihydroguanosine triphosphate pyrophosphatase activity"/>
    <property type="evidence" value="ECO:0007669"/>
    <property type="project" value="TreeGrafter"/>
</dbReference>
<dbReference type="InterPro" id="IPR015797">
    <property type="entry name" value="NUDIX_hydrolase-like_dom_sf"/>
</dbReference>
<keyword evidence="9" id="KW-0234">DNA repair</keyword>
<evidence type="ECO:0000259" key="12">
    <source>
        <dbReference type="PROSITE" id="PS51462"/>
    </source>
</evidence>